<comment type="pathway">
    <text evidence="2">Secondary metabolite biosynthesis.</text>
</comment>
<dbReference type="AlphaFoldDB" id="A0A9P6ER87"/>
<evidence type="ECO:0000313" key="12">
    <source>
        <dbReference type="EMBL" id="KAF9533214.1"/>
    </source>
</evidence>
<keyword evidence="5 9" id="KW-0479">Metal-binding</keyword>
<dbReference type="Proteomes" id="UP000807306">
    <property type="component" value="Unassembled WGS sequence"/>
</dbReference>
<evidence type="ECO:0000256" key="11">
    <source>
        <dbReference type="SAM" id="Phobius"/>
    </source>
</evidence>
<feature type="transmembrane region" description="Helical" evidence="11">
    <location>
        <begin position="37"/>
        <end position="60"/>
    </location>
</feature>
<evidence type="ECO:0000256" key="7">
    <source>
        <dbReference type="ARBA" id="ARBA00023004"/>
    </source>
</evidence>
<reference evidence="12" key="1">
    <citation type="submission" date="2020-11" db="EMBL/GenBank/DDBJ databases">
        <authorList>
            <consortium name="DOE Joint Genome Institute"/>
            <person name="Ahrendt S."/>
            <person name="Riley R."/>
            <person name="Andreopoulos W."/>
            <person name="Labutti K."/>
            <person name="Pangilinan J."/>
            <person name="Ruiz-Duenas F.J."/>
            <person name="Barrasa J.M."/>
            <person name="Sanchez-Garcia M."/>
            <person name="Camarero S."/>
            <person name="Miyauchi S."/>
            <person name="Serrano A."/>
            <person name="Linde D."/>
            <person name="Babiker R."/>
            <person name="Drula E."/>
            <person name="Ayuso-Fernandez I."/>
            <person name="Pacheco R."/>
            <person name="Padilla G."/>
            <person name="Ferreira P."/>
            <person name="Barriuso J."/>
            <person name="Kellner H."/>
            <person name="Castanera R."/>
            <person name="Alfaro M."/>
            <person name="Ramirez L."/>
            <person name="Pisabarro A.G."/>
            <person name="Kuo A."/>
            <person name="Tritt A."/>
            <person name="Lipzen A."/>
            <person name="He G."/>
            <person name="Yan M."/>
            <person name="Ng V."/>
            <person name="Cullen D."/>
            <person name="Martin F."/>
            <person name="Rosso M.-N."/>
            <person name="Henrissat B."/>
            <person name="Hibbett D."/>
            <person name="Martinez A.T."/>
            <person name="Grigoriev I.V."/>
        </authorList>
    </citation>
    <scope>NUCLEOTIDE SEQUENCE</scope>
    <source>
        <strain evidence="12">CBS 506.95</strain>
    </source>
</reference>
<proteinExistence type="inferred from homology"/>
<dbReference type="Gene3D" id="1.10.630.10">
    <property type="entry name" value="Cytochrome P450"/>
    <property type="match status" value="1"/>
</dbReference>
<dbReference type="GO" id="GO:0004497">
    <property type="term" value="F:monooxygenase activity"/>
    <property type="evidence" value="ECO:0007669"/>
    <property type="project" value="UniProtKB-KW"/>
</dbReference>
<keyword evidence="6 10" id="KW-0560">Oxidoreductase</keyword>
<evidence type="ECO:0000256" key="2">
    <source>
        <dbReference type="ARBA" id="ARBA00005179"/>
    </source>
</evidence>
<gene>
    <name evidence="12" type="ORF">CPB83DRAFT_846071</name>
</gene>
<comment type="cofactor">
    <cofactor evidence="1 9">
        <name>heme</name>
        <dbReference type="ChEBI" id="CHEBI:30413"/>
    </cofactor>
</comment>
<keyword evidence="7 9" id="KW-0408">Iron</keyword>
<evidence type="ECO:0000256" key="4">
    <source>
        <dbReference type="ARBA" id="ARBA00022617"/>
    </source>
</evidence>
<evidence type="ECO:0000256" key="3">
    <source>
        <dbReference type="ARBA" id="ARBA00010617"/>
    </source>
</evidence>
<dbReference type="InterPro" id="IPR002401">
    <property type="entry name" value="Cyt_P450_E_grp-I"/>
</dbReference>
<dbReference type="OrthoDB" id="2789670at2759"/>
<keyword evidence="4 9" id="KW-0349">Heme</keyword>
<evidence type="ECO:0000313" key="13">
    <source>
        <dbReference type="Proteomes" id="UP000807306"/>
    </source>
</evidence>
<comment type="caution">
    <text evidence="12">The sequence shown here is derived from an EMBL/GenBank/DDBJ whole genome shotgun (WGS) entry which is preliminary data.</text>
</comment>
<evidence type="ECO:0000256" key="1">
    <source>
        <dbReference type="ARBA" id="ARBA00001971"/>
    </source>
</evidence>
<name>A0A9P6ER87_9AGAR</name>
<protein>
    <submittedName>
        <fullName evidence="12">Cytochrome P450</fullName>
    </submittedName>
</protein>
<comment type="similarity">
    <text evidence="3 10">Belongs to the cytochrome P450 family.</text>
</comment>
<dbReference type="PROSITE" id="PS00086">
    <property type="entry name" value="CYTOCHROME_P450"/>
    <property type="match status" value="1"/>
</dbReference>
<dbReference type="InterPro" id="IPR050364">
    <property type="entry name" value="Cytochrome_P450_fung"/>
</dbReference>
<accession>A0A9P6ER87</accession>
<dbReference type="PANTHER" id="PTHR46300">
    <property type="entry name" value="P450, PUTATIVE (EUROFUNG)-RELATED-RELATED"/>
    <property type="match status" value="1"/>
</dbReference>
<keyword evidence="8 10" id="KW-0503">Monooxygenase</keyword>
<dbReference type="GO" id="GO:0005506">
    <property type="term" value="F:iron ion binding"/>
    <property type="evidence" value="ECO:0007669"/>
    <property type="project" value="InterPro"/>
</dbReference>
<evidence type="ECO:0000256" key="8">
    <source>
        <dbReference type="ARBA" id="ARBA00023033"/>
    </source>
</evidence>
<keyword evidence="11" id="KW-0812">Transmembrane</keyword>
<dbReference type="InterPro" id="IPR036396">
    <property type="entry name" value="Cyt_P450_sf"/>
</dbReference>
<dbReference type="GO" id="GO:0016705">
    <property type="term" value="F:oxidoreductase activity, acting on paired donors, with incorporation or reduction of molecular oxygen"/>
    <property type="evidence" value="ECO:0007669"/>
    <property type="project" value="InterPro"/>
</dbReference>
<dbReference type="InterPro" id="IPR017972">
    <property type="entry name" value="Cyt_P450_CS"/>
</dbReference>
<dbReference type="InterPro" id="IPR001128">
    <property type="entry name" value="Cyt_P450"/>
</dbReference>
<dbReference type="Pfam" id="PF00067">
    <property type="entry name" value="p450"/>
    <property type="match status" value="1"/>
</dbReference>
<dbReference type="PRINTS" id="PR00463">
    <property type="entry name" value="EP450I"/>
</dbReference>
<evidence type="ECO:0000256" key="10">
    <source>
        <dbReference type="RuleBase" id="RU000461"/>
    </source>
</evidence>
<sequence>MHHGRLRSFLQQERLNDNQAQSRSLISTMMATFTTTFYCDLFVALVCLTLLGLSLLLPLLSRKRAPFPPGPPPKSWIAGNVRDLPPERPWLQCTEWSKKYGSLVYFRMFNKHFLSVNSYEVAVDLLEKRSNIYSNRPTRKMIDLMGWKFMTAFKEYGDKWRAERRIFQQSFKPDAVLAYQQIQLQKIHDMLYGLLTTPEDFRSHNRTLSGAIIMSTVYGTDVAHKGDYYVDTAESSAQKLAQSLVPGKYAVNSLPFLHRLPGWFPGCGFQSFAREAREVNEELMTRPLKEIEAGRGRQCLASELLGNCSDEEQRQRVRHVCATSYAGGADTTVSSTGTFFYAMVNFYDIQIRAQEEIDNVIGNSRLPVYDDRTSLPYVEALYREVLRWQPVLPFGVAHSTSDEDLYNGYYIPKGTTVFPNVWAMSRDRAKYDNAEVFEPSRFIKEDGTLNDDDVHYVFGFGRRVCPGRHFASASLWMTIVSVLALFDIRKQKDAEGNEIPVDKGYSTGTLVHPLPFECSITPRSETSRRLITDARIETSREI</sequence>
<dbReference type="PANTHER" id="PTHR46300:SF7">
    <property type="entry name" value="P450, PUTATIVE (EUROFUNG)-RELATED"/>
    <property type="match status" value="1"/>
</dbReference>
<keyword evidence="13" id="KW-1185">Reference proteome</keyword>
<dbReference type="GO" id="GO:0020037">
    <property type="term" value="F:heme binding"/>
    <property type="evidence" value="ECO:0007669"/>
    <property type="project" value="InterPro"/>
</dbReference>
<evidence type="ECO:0000256" key="5">
    <source>
        <dbReference type="ARBA" id="ARBA00022723"/>
    </source>
</evidence>
<feature type="binding site" description="axial binding residue" evidence="9">
    <location>
        <position position="465"/>
    </location>
    <ligand>
        <name>heme</name>
        <dbReference type="ChEBI" id="CHEBI:30413"/>
    </ligand>
    <ligandPart>
        <name>Fe</name>
        <dbReference type="ChEBI" id="CHEBI:18248"/>
    </ligandPart>
</feature>
<dbReference type="EMBL" id="MU157829">
    <property type="protein sequence ID" value="KAF9533214.1"/>
    <property type="molecule type" value="Genomic_DNA"/>
</dbReference>
<organism evidence="12 13">
    <name type="scientific">Crepidotus variabilis</name>
    <dbReference type="NCBI Taxonomy" id="179855"/>
    <lineage>
        <taxon>Eukaryota</taxon>
        <taxon>Fungi</taxon>
        <taxon>Dikarya</taxon>
        <taxon>Basidiomycota</taxon>
        <taxon>Agaricomycotina</taxon>
        <taxon>Agaricomycetes</taxon>
        <taxon>Agaricomycetidae</taxon>
        <taxon>Agaricales</taxon>
        <taxon>Agaricineae</taxon>
        <taxon>Crepidotaceae</taxon>
        <taxon>Crepidotus</taxon>
    </lineage>
</organism>
<evidence type="ECO:0000256" key="9">
    <source>
        <dbReference type="PIRSR" id="PIRSR602401-1"/>
    </source>
</evidence>
<evidence type="ECO:0000256" key="6">
    <source>
        <dbReference type="ARBA" id="ARBA00023002"/>
    </source>
</evidence>
<dbReference type="CDD" id="cd11065">
    <property type="entry name" value="CYP64-like"/>
    <property type="match status" value="1"/>
</dbReference>
<keyword evidence="11" id="KW-1133">Transmembrane helix</keyword>
<keyword evidence="11" id="KW-0472">Membrane</keyword>
<dbReference type="SUPFAM" id="SSF48264">
    <property type="entry name" value="Cytochrome P450"/>
    <property type="match status" value="1"/>
</dbReference>